<dbReference type="GO" id="GO:0008467">
    <property type="term" value="F:[heparan sulfate]-glucosamine 3-sulfotransferase activity"/>
    <property type="evidence" value="ECO:0007669"/>
    <property type="project" value="TreeGrafter"/>
</dbReference>
<feature type="binding site" evidence="4">
    <location>
        <position position="185"/>
    </location>
    <ligand>
        <name>3'-phosphoadenylyl sulfate</name>
        <dbReference type="ChEBI" id="CHEBI:58339"/>
    </ligand>
</feature>
<dbReference type="KEGG" id="aplc:110977869"/>
<keyword evidence="7" id="KW-0812">Transmembrane</keyword>
<evidence type="ECO:0000256" key="4">
    <source>
        <dbReference type="PIRSR" id="PIRSR637359-2"/>
    </source>
</evidence>
<dbReference type="Pfam" id="PF00685">
    <property type="entry name" value="Sulfotransfer_1"/>
    <property type="match status" value="1"/>
</dbReference>
<reference evidence="10" key="1">
    <citation type="submission" date="2025-08" db="UniProtKB">
        <authorList>
            <consortium name="RefSeq"/>
        </authorList>
    </citation>
    <scope>IDENTIFICATION</scope>
</reference>
<accession>A0A8B7Y4G0</accession>
<evidence type="ECO:0000259" key="8">
    <source>
        <dbReference type="Pfam" id="PF00685"/>
    </source>
</evidence>
<dbReference type="RefSeq" id="XP_022088073.1">
    <property type="nucleotide sequence ID" value="XM_022232381.1"/>
</dbReference>
<feature type="transmembrane region" description="Helical" evidence="7">
    <location>
        <begin position="12"/>
        <end position="29"/>
    </location>
</feature>
<keyword evidence="7" id="KW-1133">Transmembrane helix</keyword>
<evidence type="ECO:0000256" key="6">
    <source>
        <dbReference type="SAM" id="MobiDB-lite"/>
    </source>
</evidence>
<dbReference type="OMA" id="WIKSEEY"/>
<keyword evidence="9" id="KW-1185">Reference proteome</keyword>
<feature type="binding site" evidence="4">
    <location>
        <position position="193"/>
    </location>
    <ligand>
        <name>3'-phosphoadenylyl sulfate</name>
        <dbReference type="ChEBI" id="CHEBI:58339"/>
    </ligand>
</feature>
<feature type="binding site" evidence="4">
    <location>
        <begin position="330"/>
        <end position="334"/>
    </location>
    <ligand>
        <name>3'-phosphoadenylyl sulfate</name>
        <dbReference type="ChEBI" id="CHEBI:58339"/>
    </ligand>
</feature>
<keyword evidence="1" id="KW-0808">Transferase</keyword>
<evidence type="ECO:0000256" key="2">
    <source>
        <dbReference type="ARBA" id="ARBA00023180"/>
    </source>
</evidence>
<dbReference type="GeneID" id="110977869"/>
<dbReference type="AlphaFoldDB" id="A0A8B7Y4G0"/>
<sequence>MALGSSGYGKTTVVFLTFSLAICTAYLLWSNLASVVIESEVSGVRQPDNARLRERPVLGKSHRAFQPPSESTLPKPMPPPRTNEGSGCEKRLPGAIVIGVMKCGTYALKSFLHHHPDIAMRIDEMVNFFTFSNQHPDLEAYRDMMACSTPGQLTMEGSPGYYPEIVAPGLIKIALPKVKLILILRDPVNRAVSEYLHLMDMENKMGPRPNMYKPMPQIKEGCRSEIAPSFEEAVSYSNGSLKTYNLILAKGCYADFLPRWFSQFPRQRFLILDGDAFARDPLPQLKLAERFLDIRPFFTRRHFKYNKEKGFYCFNFKEARKNQACLGGTKGRPHPLINATLLRTLHRYYAPFNRKLNKLLNRTFRWSDASQDVA</sequence>
<evidence type="ECO:0000313" key="10">
    <source>
        <dbReference type="RefSeq" id="XP_022088073.1"/>
    </source>
</evidence>
<proteinExistence type="predicted"/>
<organism evidence="9 10">
    <name type="scientific">Acanthaster planci</name>
    <name type="common">Crown-of-thorns starfish</name>
    <dbReference type="NCBI Taxonomy" id="133434"/>
    <lineage>
        <taxon>Eukaryota</taxon>
        <taxon>Metazoa</taxon>
        <taxon>Echinodermata</taxon>
        <taxon>Eleutherozoa</taxon>
        <taxon>Asterozoa</taxon>
        <taxon>Asteroidea</taxon>
        <taxon>Valvatacea</taxon>
        <taxon>Valvatida</taxon>
        <taxon>Acanthasteridae</taxon>
        <taxon>Acanthaster</taxon>
    </lineage>
</organism>
<feature type="region of interest" description="Disordered" evidence="6">
    <location>
        <begin position="53"/>
        <end position="88"/>
    </location>
</feature>
<dbReference type="InterPro" id="IPR037359">
    <property type="entry name" value="NST/OST"/>
</dbReference>
<dbReference type="PANTHER" id="PTHR10605">
    <property type="entry name" value="HEPARAN SULFATE SULFOTRANSFERASE"/>
    <property type="match status" value="1"/>
</dbReference>
<feature type="binding site" evidence="4">
    <location>
        <position position="312"/>
    </location>
    <ligand>
        <name>3'-phosphoadenylyl sulfate</name>
        <dbReference type="ChEBI" id="CHEBI:58339"/>
    </ligand>
</feature>
<feature type="disulfide bond" evidence="5">
    <location>
        <begin position="313"/>
        <end position="325"/>
    </location>
</feature>
<dbReference type="Gene3D" id="3.40.50.300">
    <property type="entry name" value="P-loop containing nucleotide triphosphate hydrolases"/>
    <property type="match status" value="1"/>
</dbReference>
<evidence type="ECO:0000256" key="1">
    <source>
        <dbReference type="ARBA" id="ARBA00022679"/>
    </source>
</evidence>
<dbReference type="PANTHER" id="PTHR10605:SF65">
    <property type="entry name" value="GH20068P"/>
    <property type="match status" value="1"/>
</dbReference>
<dbReference type="OrthoDB" id="411451at2759"/>
<keyword evidence="2" id="KW-0325">Glycoprotein</keyword>
<name>A0A8B7Y4G0_ACAPL</name>
<feature type="active site" description="For sulfotransferase activity" evidence="3">
    <location>
        <position position="102"/>
    </location>
</feature>
<protein>
    <submittedName>
        <fullName evidence="10">Heparan sulfate glucosamine 3-O-sulfotransferase 1-like</fullName>
    </submittedName>
</protein>
<evidence type="ECO:0000256" key="3">
    <source>
        <dbReference type="PIRSR" id="PIRSR637359-1"/>
    </source>
</evidence>
<dbReference type="Proteomes" id="UP000694845">
    <property type="component" value="Unplaced"/>
</dbReference>
<keyword evidence="7" id="KW-0472">Membrane</keyword>
<dbReference type="InterPro" id="IPR000863">
    <property type="entry name" value="Sulfotransferase_dom"/>
</dbReference>
<evidence type="ECO:0000256" key="5">
    <source>
        <dbReference type="PIRSR" id="PIRSR637359-3"/>
    </source>
</evidence>
<feature type="domain" description="Sulfotransferase" evidence="8">
    <location>
        <begin position="95"/>
        <end position="350"/>
    </location>
</feature>
<dbReference type="SUPFAM" id="SSF52540">
    <property type="entry name" value="P-loop containing nucleoside triphosphate hydrolases"/>
    <property type="match status" value="1"/>
</dbReference>
<gene>
    <name evidence="10" type="primary">LOC110977869</name>
</gene>
<evidence type="ECO:0000256" key="7">
    <source>
        <dbReference type="SAM" id="Phobius"/>
    </source>
</evidence>
<keyword evidence="5" id="KW-1015">Disulfide bond</keyword>
<evidence type="ECO:0000313" key="9">
    <source>
        <dbReference type="Proteomes" id="UP000694845"/>
    </source>
</evidence>
<dbReference type="InterPro" id="IPR027417">
    <property type="entry name" value="P-loop_NTPase"/>
</dbReference>